<dbReference type="PANTHER" id="PTHR37525">
    <property type="entry name" value="UPF0175 PROTEIN SSL1255"/>
    <property type="match status" value="1"/>
</dbReference>
<dbReference type="InterPro" id="IPR052264">
    <property type="entry name" value="UPF0175_domain"/>
</dbReference>
<dbReference type="AlphaFoldDB" id="B4VZY1"/>
<reference evidence="2 3" key="1">
    <citation type="submission" date="2008-07" db="EMBL/GenBank/DDBJ databases">
        <authorList>
            <person name="Tandeau de Marsac N."/>
            <person name="Ferriera S."/>
            <person name="Johnson J."/>
            <person name="Kravitz S."/>
            <person name="Beeson K."/>
            <person name="Sutton G."/>
            <person name="Rogers Y.-H."/>
            <person name="Friedman R."/>
            <person name="Frazier M."/>
            <person name="Venter J.C."/>
        </authorList>
    </citation>
    <scope>NUCLEOTIDE SEQUENCE [LARGE SCALE GENOMIC DNA]</scope>
    <source>
        <strain evidence="2 3">PCC 7420</strain>
    </source>
</reference>
<comment type="similarity">
    <text evidence="1">Belongs to the UPF0175 family.</text>
</comment>
<keyword evidence="3" id="KW-1185">Reference proteome</keyword>
<dbReference type="PANTHER" id="PTHR37525:SF1">
    <property type="entry name" value="UPF0175 PROTEIN SSL1255"/>
    <property type="match status" value="1"/>
</dbReference>
<gene>
    <name evidence="2" type="ORF">MC7420_3462</name>
</gene>
<dbReference type="Pfam" id="PF03683">
    <property type="entry name" value="UPF0175"/>
    <property type="match status" value="1"/>
</dbReference>
<sequence>MEELKIKYPAGFENAVQMTKDEMEQHIRLMAALKMFELGKVSAGKAAELAGMSRLDFFETCSRYRVSVFNYPPEELELELEQDLERLWEAIAN</sequence>
<dbReference type="HOGENOM" id="CLU_154570_5_1_3"/>
<protein>
    <submittedName>
        <fullName evidence="2">Uncharacterized protein</fullName>
    </submittedName>
</protein>
<dbReference type="RefSeq" id="WP_006104337.1">
    <property type="nucleotide sequence ID" value="NZ_DS989864.1"/>
</dbReference>
<dbReference type="STRING" id="118168.MC7420_3462"/>
<dbReference type="eggNOG" id="COG2886">
    <property type="taxonomic scope" value="Bacteria"/>
</dbReference>
<dbReference type="EMBL" id="DS989864">
    <property type="protein sequence ID" value="EDX72390.1"/>
    <property type="molecule type" value="Genomic_DNA"/>
</dbReference>
<evidence type="ECO:0000313" key="2">
    <source>
        <dbReference type="EMBL" id="EDX72390.1"/>
    </source>
</evidence>
<evidence type="ECO:0000256" key="1">
    <source>
        <dbReference type="ARBA" id="ARBA00005651"/>
    </source>
</evidence>
<evidence type="ECO:0000313" key="3">
    <source>
        <dbReference type="Proteomes" id="UP000003835"/>
    </source>
</evidence>
<dbReference type="Proteomes" id="UP000003835">
    <property type="component" value="Unassembled WGS sequence"/>
</dbReference>
<name>B4VZY1_9CYAN</name>
<dbReference type="OrthoDB" id="15200at2"/>
<organism evidence="2 3">
    <name type="scientific">Coleofasciculus chthonoplastes PCC 7420</name>
    <dbReference type="NCBI Taxonomy" id="118168"/>
    <lineage>
        <taxon>Bacteria</taxon>
        <taxon>Bacillati</taxon>
        <taxon>Cyanobacteriota</taxon>
        <taxon>Cyanophyceae</taxon>
        <taxon>Coleofasciculales</taxon>
        <taxon>Coleofasciculaceae</taxon>
        <taxon>Coleofasciculus</taxon>
    </lineage>
</organism>
<accession>B4VZY1</accession>
<dbReference type="InterPro" id="IPR005368">
    <property type="entry name" value="UPF0175"/>
</dbReference>
<proteinExistence type="inferred from homology"/>